<dbReference type="InterPro" id="IPR025698">
    <property type="entry name" value="2TM_dom"/>
</dbReference>
<sequence length="97" mass="10836">MNHPTLPRDDASLTRLARRRVAIKTGWMIHALVFVAVNLGLFVLNSVTGGLRWHMFPLAGWGLGLAIHGLVVLLVLGNWRDRLVAREVERLRTPAAH</sequence>
<dbReference type="Proteomes" id="UP000193427">
    <property type="component" value="Chromosome"/>
</dbReference>
<evidence type="ECO:0000313" key="1">
    <source>
        <dbReference type="EMBL" id="ARN22899.1"/>
    </source>
</evidence>
<evidence type="ECO:0000313" key="2">
    <source>
        <dbReference type="Proteomes" id="UP000193427"/>
    </source>
</evidence>
<accession>A0A1W6LF82</accession>
<dbReference type="EMBL" id="CP015118">
    <property type="protein sequence ID" value="ARN22899.1"/>
    <property type="molecule type" value="Genomic_DNA"/>
</dbReference>
<protein>
    <submittedName>
        <fullName evidence="1">Uncharacterized protein</fullName>
    </submittedName>
</protein>
<keyword evidence="2" id="KW-1185">Reference proteome</keyword>
<name>A0A1W6LF82_9BURK</name>
<organism evidence="1 2">
    <name type="scientific">Piscinibacter gummiphilus</name>
    <dbReference type="NCBI Taxonomy" id="946333"/>
    <lineage>
        <taxon>Bacteria</taxon>
        <taxon>Pseudomonadati</taxon>
        <taxon>Pseudomonadota</taxon>
        <taxon>Betaproteobacteria</taxon>
        <taxon>Burkholderiales</taxon>
        <taxon>Sphaerotilaceae</taxon>
        <taxon>Piscinibacter</taxon>
    </lineage>
</organism>
<dbReference type="AlphaFoldDB" id="A0A1W6LF82"/>
<dbReference type="STRING" id="946333.A4W93_24960"/>
<dbReference type="RefSeq" id="WP_099959986.1">
    <property type="nucleotide sequence ID" value="NZ_BSPR01000015.1"/>
</dbReference>
<dbReference type="KEGG" id="rgu:A4W93_24960"/>
<proteinExistence type="predicted"/>
<reference evidence="1 2" key="1">
    <citation type="submission" date="2016-04" db="EMBL/GenBank/DDBJ databases">
        <title>Complete genome sequence of natural rubber-degrading, novel Gram-negative bacterium, Rhizobacter gummiphilus strain NS21.</title>
        <authorList>
            <person name="Tabata M."/>
            <person name="Kasai D."/>
            <person name="Fukuda M."/>
        </authorList>
    </citation>
    <scope>NUCLEOTIDE SEQUENCE [LARGE SCALE GENOMIC DNA]</scope>
    <source>
        <strain evidence="1 2">NS21</strain>
    </source>
</reference>
<gene>
    <name evidence="1" type="ORF">A4W93_24960</name>
</gene>
<dbReference type="OrthoDB" id="21915at2"/>
<dbReference type="Pfam" id="PF13239">
    <property type="entry name" value="2TM"/>
    <property type="match status" value="1"/>
</dbReference>